<organism evidence="2 3">
    <name type="scientific">Rugamonas rubra</name>
    <dbReference type="NCBI Taxonomy" id="758825"/>
    <lineage>
        <taxon>Bacteria</taxon>
        <taxon>Pseudomonadati</taxon>
        <taxon>Pseudomonadota</taxon>
        <taxon>Betaproteobacteria</taxon>
        <taxon>Burkholderiales</taxon>
        <taxon>Oxalobacteraceae</taxon>
        <taxon>Telluria group</taxon>
        <taxon>Rugamonas</taxon>
    </lineage>
</organism>
<name>A0A1I4I817_9BURK</name>
<evidence type="ECO:0008006" key="4">
    <source>
        <dbReference type="Google" id="ProtNLM"/>
    </source>
</evidence>
<dbReference type="EMBL" id="FOTW01000004">
    <property type="protein sequence ID" value="SFL49856.1"/>
    <property type="molecule type" value="Genomic_DNA"/>
</dbReference>
<feature type="chain" id="PRO_5011447546" description="Lipoprotein" evidence="1">
    <location>
        <begin position="18"/>
        <end position="85"/>
    </location>
</feature>
<protein>
    <recommendedName>
        <fullName evidence="4">Lipoprotein</fullName>
    </recommendedName>
</protein>
<dbReference type="PROSITE" id="PS51257">
    <property type="entry name" value="PROKAR_LIPOPROTEIN"/>
    <property type="match status" value="1"/>
</dbReference>
<accession>A0A1I4I817</accession>
<keyword evidence="1" id="KW-0732">Signal</keyword>
<dbReference type="RefSeq" id="WP_093383166.1">
    <property type="nucleotide sequence ID" value="NZ_FOTW01000004.1"/>
</dbReference>
<sequence length="85" mass="8380">MKTHSLIVALAVATVLAACGGGAGNGQADMKPPATDPGIPVPPVLDAFFAAVQALVGDSSDTAEPAAVDTVAVTMPEDGEPRPLK</sequence>
<feature type="signal peptide" evidence="1">
    <location>
        <begin position="1"/>
        <end position="17"/>
    </location>
</feature>
<evidence type="ECO:0000313" key="3">
    <source>
        <dbReference type="Proteomes" id="UP000199470"/>
    </source>
</evidence>
<gene>
    <name evidence="2" type="ORF">SAMN02982985_00503</name>
</gene>
<keyword evidence="3" id="KW-1185">Reference proteome</keyword>
<dbReference type="Proteomes" id="UP000199470">
    <property type="component" value="Unassembled WGS sequence"/>
</dbReference>
<evidence type="ECO:0000256" key="1">
    <source>
        <dbReference type="SAM" id="SignalP"/>
    </source>
</evidence>
<dbReference type="STRING" id="758825.SAMN02982985_00503"/>
<proteinExistence type="predicted"/>
<reference evidence="2 3" key="1">
    <citation type="submission" date="2016-10" db="EMBL/GenBank/DDBJ databases">
        <authorList>
            <person name="de Groot N.N."/>
        </authorList>
    </citation>
    <scope>NUCLEOTIDE SEQUENCE [LARGE SCALE GENOMIC DNA]</scope>
    <source>
        <strain evidence="2 3">ATCC 43154</strain>
    </source>
</reference>
<evidence type="ECO:0000313" key="2">
    <source>
        <dbReference type="EMBL" id="SFL49856.1"/>
    </source>
</evidence>
<dbReference type="AlphaFoldDB" id="A0A1I4I817"/>